<dbReference type="EMBL" id="AMSD01000001">
    <property type="protein sequence ID" value="EPE38005.1"/>
    <property type="molecule type" value="Genomic_DNA"/>
</dbReference>
<sequence>MLSNTAKDYESIIDRIKPVGNVYIEVKNKLAEQKEVVSKIRDASSIYNTFCIACHASGVSGAPRFGNVNDWASRIAQGKQIMQDNVIKGLNAMPEKGLCMDCSDDELLQVIEYMIKDL</sequence>
<keyword evidence="9" id="KW-1185">Reference proteome</keyword>
<proteinExistence type="predicted"/>
<evidence type="ECO:0000256" key="6">
    <source>
        <dbReference type="PROSITE-ProRule" id="PRU00433"/>
    </source>
</evidence>
<dbReference type="RefSeq" id="WP_016503803.1">
    <property type="nucleotide sequence ID" value="NZ_AMSD01000001.1"/>
</dbReference>
<dbReference type="InterPro" id="IPR002323">
    <property type="entry name" value="Cyt_CIE"/>
</dbReference>
<dbReference type="InterPro" id="IPR009056">
    <property type="entry name" value="Cyt_c-like_dom"/>
</dbReference>
<organism evidence="8 9">
    <name type="scientific">Candidatus Photodesmus katoptron Akat1</name>
    <dbReference type="NCBI Taxonomy" id="1236703"/>
    <lineage>
        <taxon>Bacteria</taxon>
        <taxon>Pseudomonadati</taxon>
        <taxon>Pseudomonadota</taxon>
        <taxon>Gammaproteobacteria</taxon>
        <taxon>Vibrionales</taxon>
        <taxon>Vibrionaceae</taxon>
        <taxon>Candidatus Photodesmus</taxon>
    </lineage>
</organism>
<keyword evidence="5 6" id="KW-0408">Iron</keyword>
<dbReference type="SUPFAM" id="SSF46626">
    <property type="entry name" value="Cytochrome c"/>
    <property type="match status" value="1"/>
</dbReference>
<dbReference type="InterPro" id="IPR036909">
    <property type="entry name" value="Cyt_c-like_dom_sf"/>
</dbReference>
<dbReference type="PANTHER" id="PTHR40942:SF4">
    <property type="entry name" value="CYTOCHROME C5"/>
    <property type="match status" value="1"/>
</dbReference>
<feature type="domain" description="Cytochrome c" evidence="7">
    <location>
        <begin position="38"/>
        <end position="118"/>
    </location>
</feature>
<evidence type="ECO:0000256" key="5">
    <source>
        <dbReference type="ARBA" id="ARBA00023004"/>
    </source>
</evidence>
<dbReference type="Gene3D" id="1.10.760.10">
    <property type="entry name" value="Cytochrome c-like domain"/>
    <property type="match status" value="1"/>
</dbReference>
<dbReference type="PATRIC" id="fig|1236703.3.peg.469"/>
<dbReference type="GO" id="GO:0009055">
    <property type="term" value="F:electron transfer activity"/>
    <property type="evidence" value="ECO:0007669"/>
    <property type="project" value="InterPro"/>
</dbReference>
<dbReference type="GO" id="GO:0005506">
    <property type="term" value="F:iron ion binding"/>
    <property type="evidence" value="ECO:0007669"/>
    <property type="project" value="InterPro"/>
</dbReference>
<name>S3DJV9_9GAMM</name>
<evidence type="ECO:0000256" key="1">
    <source>
        <dbReference type="ARBA" id="ARBA00022448"/>
    </source>
</evidence>
<dbReference type="eggNOG" id="COG3245">
    <property type="taxonomic scope" value="Bacteria"/>
</dbReference>
<dbReference type="PROSITE" id="PS51007">
    <property type="entry name" value="CYTC"/>
    <property type="match status" value="1"/>
</dbReference>
<dbReference type="AlphaFoldDB" id="S3DJV9"/>
<evidence type="ECO:0000256" key="4">
    <source>
        <dbReference type="ARBA" id="ARBA00022982"/>
    </source>
</evidence>
<evidence type="ECO:0000256" key="3">
    <source>
        <dbReference type="ARBA" id="ARBA00022723"/>
    </source>
</evidence>
<keyword evidence="1" id="KW-0813">Transport</keyword>
<keyword evidence="4" id="KW-0249">Electron transport</keyword>
<evidence type="ECO:0000313" key="8">
    <source>
        <dbReference type="EMBL" id="EPE38005.1"/>
    </source>
</evidence>
<dbReference type="GO" id="GO:0020037">
    <property type="term" value="F:heme binding"/>
    <property type="evidence" value="ECO:0007669"/>
    <property type="project" value="InterPro"/>
</dbReference>
<dbReference type="Pfam" id="PF13442">
    <property type="entry name" value="Cytochrome_CBB3"/>
    <property type="match status" value="1"/>
</dbReference>
<keyword evidence="2 6" id="KW-0349">Heme</keyword>
<accession>S3DJV9</accession>
<evidence type="ECO:0000256" key="2">
    <source>
        <dbReference type="ARBA" id="ARBA00022617"/>
    </source>
</evidence>
<protein>
    <submittedName>
        <fullName evidence="8">Cytochrome c5</fullName>
    </submittedName>
</protein>
<gene>
    <name evidence="8" type="ORF">O1U_0468</name>
</gene>
<dbReference type="PRINTS" id="PR00607">
    <property type="entry name" value="CYTCHROMECIE"/>
</dbReference>
<dbReference type="Proteomes" id="UP000053688">
    <property type="component" value="Unassembled WGS sequence"/>
</dbReference>
<reference evidence="8 9" key="1">
    <citation type="journal article" date="2014" name="Environ. Microbiol.">
        <title>Genomic signatures of obligate host dependence in the luminous bacterial symbiont of a vertebrate.</title>
        <authorList>
            <person name="Hendry T.A."/>
            <person name="de Wet J.R."/>
            <person name="Dunlap P.V."/>
        </authorList>
    </citation>
    <scope>NUCLEOTIDE SEQUENCE [LARGE SCALE GENOMIC DNA]</scope>
    <source>
        <strain evidence="8 9">Akat1</strain>
    </source>
</reference>
<comment type="caution">
    <text evidence="8">The sequence shown here is derived from an EMBL/GenBank/DDBJ whole genome shotgun (WGS) entry which is preliminary data.</text>
</comment>
<dbReference type="PANTHER" id="PTHR40942">
    <property type="match status" value="1"/>
</dbReference>
<keyword evidence="3 6" id="KW-0479">Metal-binding</keyword>
<evidence type="ECO:0000259" key="7">
    <source>
        <dbReference type="PROSITE" id="PS51007"/>
    </source>
</evidence>
<evidence type="ECO:0000313" key="9">
    <source>
        <dbReference type="Proteomes" id="UP000053688"/>
    </source>
</evidence>
<dbReference type="STRING" id="28176.CF66_1015"/>